<dbReference type="Pfam" id="PF03881">
    <property type="entry name" value="Fructosamin_kin"/>
    <property type="match status" value="1"/>
</dbReference>
<dbReference type="EMBL" id="JRUQ01000024">
    <property type="protein sequence ID" value="KGT94859.1"/>
    <property type="molecule type" value="Genomic_DNA"/>
</dbReference>
<evidence type="ECO:0000256" key="2">
    <source>
        <dbReference type="PIRNR" id="PIRNR006221"/>
    </source>
</evidence>
<keyword evidence="4" id="KW-1185">Reference proteome</keyword>
<dbReference type="Gene3D" id="3.30.200.20">
    <property type="entry name" value="Phosphorylase Kinase, domain 1"/>
    <property type="match status" value="1"/>
</dbReference>
<name>A0A0A3ZAN5_9GAMM</name>
<dbReference type="eggNOG" id="COG3001">
    <property type="taxonomic scope" value="Bacteria"/>
</dbReference>
<sequence>MWSAISRLLSEQLGEAEISQRTELPGGDVHPAWRIRYGEHDVFVKCNGRDMLHLFAWEADQLQLLARTKTVRVPAVYGVGSDREVSFLLLEYIPLQPLDGHSARLLGQQLARLHQWSEQAQFGLDYDNNLTTSPQPNSWLKRWSIFFAEQRIGWQLQLAAEKGVQYGDIDLITRCAQSVLASHHPQPSLLHGDLWPANCGGSSSGPWIFDPACYWGDRECDLAMLSWYADLPTEIYQGYESVWPLPHDYRQRQTVYQLYYLLNRANVFGGHWFSEAQQAVGALLDADELGKRHAHPA</sequence>
<evidence type="ECO:0000256" key="1">
    <source>
        <dbReference type="ARBA" id="ARBA00009460"/>
    </source>
</evidence>
<protein>
    <recommendedName>
        <fullName evidence="5">Fructosamine kinase</fullName>
    </recommendedName>
</protein>
<dbReference type="InterPro" id="IPR011009">
    <property type="entry name" value="Kinase-like_dom_sf"/>
</dbReference>
<keyword evidence="2" id="KW-0808">Transferase</keyword>
<dbReference type="Gene3D" id="3.90.1200.10">
    <property type="match status" value="1"/>
</dbReference>
<evidence type="ECO:0000313" key="3">
    <source>
        <dbReference type="EMBL" id="KGT94859.1"/>
    </source>
</evidence>
<gene>
    <name evidence="3" type="ORF">NG99_06860</name>
</gene>
<dbReference type="PANTHER" id="PTHR12149">
    <property type="entry name" value="FRUCTOSAMINE 3 KINASE-RELATED PROTEIN"/>
    <property type="match status" value="1"/>
</dbReference>
<reference evidence="3 4" key="1">
    <citation type="submission" date="2014-10" db="EMBL/GenBank/DDBJ databases">
        <title>Genome sequence of Erwinia typographi M043b.</title>
        <authorList>
            <person name="Chan K.-G."/>
            <person name="Tan W.-S."/>
        </authorList>
    </citation>
    <scope>NUCLEOTIDE SEQUENCE [LARGE SCALE GENOMIC DNA]</scope>
    <source>
        <strain evidence="3 4">M043b</strain>
    </source>
</reference>
<organism evidence="3 4">
    <name type="scientific">Erwinia typographi</name>
    <dbReference type="NCBI Taxonomy" id="371042"/>
    <lineage>
        <taxon>Bacteria</taxon>
        <taxon>Pseudomonadati</taxon>
        <taxon>Pseudomonadota</taxon>
        <taxon>Gammaproteobacteria</taxon>
        <taxon>Enterobacterales</taxon>
        <taxon>Erwiniaceae</taxon>
        <taxon>Erwinia</taxon>
    </lineage>
</organism>
<comment type="similarity">
    <text evidence="1 2">Belongs to the fructosamine kinase family.</text>
</comment>
<keyword evidence="2" id="KW-0418">Kinase</keyword>
<dbReference type="AlphaFoldDB" id="A0A0A3ZAN5"/>
<evidence type="ECO:0008006" key="5">
    <source>
        <dbReference type="Google" id="ProtNLM"/>
    </source>
</evidence>
<dbReference type="Proteomes" id="UP000030351">
    <property type="component" value="Unassembled WGS sequence"/>
</dbReference>
<dbReference type="GO" id="GO:0016301">
    <property type="term" value="F:kinase activity"/>
    <property type="evidence" value="ECO:0007669"/>
    <property type="project" value="UniProtKB-UniRule"/>
</dbReference>
<dbReference type="PIRSF" id="PIRSF006221">
    <property type="entry name" value="Ketosamine-3-kinase"/>
    <property type="match status" value="1"/>
</dbReference>
<dbReference type="RefSeq" id="WP_034890007.1">
    <property type="nucleotide sequence ID" value="NZ_JRUQ01000024.1"/>
</dbReference>
<dbReference type="STRING" id="371042.NG99_06860"/>
<accession>A0A0A3ZAN5</accession>
<dbReference type="OrthoDB" id="5291879at2"/>
<dbReference type="InterPro" id="IPR016477">
    <property type="entry name" value="Fructo-/Ketosamine-3-kinase"/>
</dbReference>
<dbReference type="SUPFAM" id="SSF56112">
    <property type="entry name" value="Protein kinase-like (PK-like)"/>
    <property type="match status" value="1"/>
</dbReference>
<proteinExistence type="inferred from homology"/>
<evidence type="ECO:0000313" key="4">
    <source>
        <dbReference type="Proteomes" id="UP000030351"/>
    </source>
</evidence>
<comment type="caution">
    <text evidence="3">The sequence shown here is derived from an EMBL/GenBank/DDBJ whole genome shotgun (WGS) entry which is preliminary data.</text>
</comment>
<dbReference type="PANTHER" id="PTHR12149:SF8">
    <property type="entry name" value="PROTEIN-RIBULOSAMINE 3-KINASE"/>
    <property type="match status" value="1"/>
</dbReference>